<dbReference type="FunFam" id="3.90.230.10:FF:000009">
    <property type="entry name" value="xaa-Pro aminopeptidase 2"/>
    <property type="match status" value="1"/>
</dbReference>
<keyword evidence="2" id="KW-0479">Metal-binding</keyword>
<keyword evidence="7" id="KW-0031">Aminopeptidase</keyword>
<reference evidence="7" key="2">
    <citation type="journal article" date="2021" name="PeerJ">
        <title>Extensive microbial diversity within the chicken gut microbiome revealed by metagenomics and culture.</title>
        <authorList>
            <person name="Gilroy R."/>
            <person name="Ravi A."/>
            <person name="Getino M."/>
            <person name="Pursley I."/>
            <person name="Horton D.L."/>
            <person name="Alikhan N.F."/>
            <person name="Baker D."/>
            <person name="Gharbi K."/>
            <person name="Hall N."/>
            <person name="Watson M."/>
            <person name="Adriaenssens E.M."/>
            <person name="Foster-Nyarko E."/>
            <person name="Jarju S."/>
            <person name="Secka A."/>
            <person name="Antonio M."/>
            <person name="Oren A."/>
            <person name="Chaudhuri R.R."/>
            <person name="La Ragione R."/>
            <person name="Hildebrand F."/>
            <person name="Pallen M.J."/>
        </authorList>
    </citation>
    <scope>NUCLEOTIDE SEQUENCE</scope>
    <source>
        <strain evidence="7">CHK176-22527</strain>
    </source>
</reference>
<dbReference type="Pfam" id="PF01321">
    <property type="entry name" value="Creatinase_N"/>
    <property type="match status" value="1"/>
</dbReference>
<evidence type="ECO:0000256" key="1">
    <source>
        <dbReference type="ARBA" id="ARBA00008766"/>
    </source>
</evidence>
<dbReference type="InterPro" id="IPR000994">
    <property type="entry name" value="Pept_M24"/>
</dbReference>
<dbReference type="InterPro" id="IPR036005">
    <property type="entry name" value="Creatinase/aminopeptidase-like"/>
</dbReference>
<sequence length="580" mass="65278">MREQLKALREKMKEKGIDIYVIPTNDYHGSEYMNDHFKCREFVSGFTGSAGTLIVTQDFAGLWTDGRYFIQAAQELDGSGIDLMKMGEKDVPKAAEYVNGLPGDLVVGFDGRVMPLALGSELEKNHRVEHELDLVGEIWKDRPEIVPSKVYSLDLEVTGEDHASKVARVRECMGDADFLLVSRLEDVAWLYNLRGRDVAHTPVFYGYALISGTEDILYLMDETFAESNAKDKADERSLPETVTIKKYDDIFRDLRDLRDCSILLDEDSVSFYGSRVFHRSVERVFEKSIVERLKAVKNEAEIAATKNAHVRDGAAMVNMLFWLKNNAGRIYMDEISLADHLEKCRKDQGAYDLSFETIAGYEEHGAVVHYAATKDSSIPLNDVGFVLIDSGGQYKDGTTDITRTVALGKTDSTRKKYYTAVLKSHIALACAEFDSDTTCAELDEAARKPLRELGLDFAHGTGHGVGHMLSVHEGPQNIGPRGTGLHIVPGMITSDEPGVYFEGKYGIRIENEILCVEKNGKYAFETITFCPYEREAIDTDMLTEKEKDYINSYHRKVYETLEPLLEGHVKEWLRKECAEI</sequence>
<dbReference type="PANTHER" id="PTHR43763:SF6">
    <property type="entry name" value="XAA-PRO AMINOPEPTIDASE 1"/>
    <property type="match status" value="1"/>
</dbReference>
<feature type="domain" description="Peptidase M24" evidence="4">
    <location>
        <begin position="305"/>
        <end position="516"/>
    </location>
</feature>
<dbReference type="Proteomes" id="UP000824159">
    <property type="component" value="Unassembled WGS sequence"/>
</dbReference>
<feature type="domain" description="Creatinase N-terminal" evidence="5">
    <location>
        <begin position="5"/>
        <end position="126"/>
    </location>
</feature>
<evidence type="ECO:0000256" key="3">
    <source>
        <dbReference type="ARBA" id="ARBA00022801"/>
    </source>
</evidence>
<dbReference type="Gene3D" id="3.90.230.10">
    <property type="entry name" value="Creatinase/methionine aminopeptidase superfamily"/>
    <property type="match status" value="1"/>
</dbReference>
<dbReference type="GO" id="GO:0005737">
    <property type="term" value="C:cytoplasm"/>
    <property type="evidence" value="ECO:0007669"/>
    <property type="project" value="UniProtKB-ARBA"/>
</dbReference>
<dbReference type="InterPro" id="IPR033740">
    <property type="entry name" value="Pept_M24B"/>
</dbReference>
<keyword evidence="3" id="KW-0378">Hydrolase</keyword>
<comment type="caution">
    <text evidence="7">The sequence shown here is derived from an EMBL/GenBank/DDBJ whole genome shotgun (WGS) entry which is preliminary data.</text>
</comment>
<accession>A0A9D1HD17</accession>
<comment type="similarity">
    <text evidence="1">Belongs to the peptidase M24B family.</text>
</comment>
<dbReference type="AlphaFoldDB" id="A0A9D1HD17"/>
<dbReference type="CDD" id="cd01085">
    <property type="entry name" value="APP"/>
    <property type="match status" value="1"/>
</dbReference>
<evidence type="ECO:0000259" key="4">
    <source>
        <dbReference type="Pfam" id="PF00557"/>
    </source>
</evidence>
<reference evidence="7" key="1">
    <citation type="submission" date="2020-10" db="EMBL/GenBank/DDBJ databases">
        <authorList>
            <person name="Gilroy R."/>
        </authorList>
    </citation>
    <scope>NUCLEOTIDE SEQUENCE</scope>
    <source>
        <strain evidence="7">CHK176-22527</strain>
    </source>
</reference>
<dbReference type="PANTHER" id="PTHR43763">
    <property type="entry name" value="XAA-PRO AMINOPEPTIDASE 1"/>
    <property type="match status" value="1"/>
</dbReference>
<dbReference type="Pfam" id="PF00557">
    <property type="entry name" value="Peptidase_M24"/>
    <property type="match status" value="1"/>
</dbReference>
<protein>
    <submittedName>
        <fullName evidence="7">Aminopeptidase P family protein</fullName>
    </submittedName>
</protein>
<name>A0A9D1HD17_9FIRM</name>
<evidence type="ECO:0000259" key="5">
    <source>
        <dbReference type="Pfam" id="PF01321"/>
    </source>
</evidence>
<dbReference type="InterPro" id="IPR050422">
    <property type="entry name" value="X-Pro_aminopeptidase_P"/>
</dbReference>
<feature type="domain" description="Peptidase M24 C-terminal" evidence="6">
    <location>
        <begin position="522"/>
        <end position="580"/>
    </location>
</feature>
<evidence type="ECO:0000313" key="7">
    <source>
        <dbReference type="EMBL" id="HIT98712.1"/>
    </source>
</evidence>
<dbReference type="InterPro" id="IPR032416">
    <property type="entry name" value="Peptidase_M24_C"/>
</dbReference>
<gene>
    <name evidence="7" type="ORF">IAD12_00470</name>
</gene>
<dbReference type="GO" id="GO:0046872">
    <property type="term" value="F:metal ion binding"/>
    <property type="evidence" value="ECO:0007669"/>
    <property type="project" value="UniProtKB-KW"/>
</dbReference>
<dbReference type="Pfam" id="PF16189">
    <property type="entry name" value="Creatinase_N_2"/>
    <property type="match status" value="1"/>
</dbReference>
<keyword evidence="7" id="KW-0645">Protease</keyword>
<dbReference type="Pfam" id="PF16188">
    <property type="entry name" value="Peptidase_M24_C"/>
    <property type="match status" value="1"/>
</dbReference>
<proteinExistence type="inferred from homology"/>
<organism evidence="7 8">
    <name type="scientific">Candidatus Allocopromorpha excrementavium</name>
    <dbReference type="NCBI Taxonomy" id="2840741"/>
    <lineage>
        <taxon>Bacteria</taxon>
        <taxon>Bacillati</taxon>
        <taxon>Bacillota</taxon>
        <taxon>Clostridia</taxon>
        <taxon>Eubacteriales</taxon>
        <taxon>Eubacteriaceae</taxon>
        <taxon>Eubacteriaceae incertae sedis</taxon>
        <taxon>Candidatus Allocopromorpha</taxon>
    </lineage>
</organism>
<dbReference type="Gene3D" id="3.40.350.10">
    <property type="entry name" value="Creatinase/prolidase N-terminal domain"/>
    <property type="match status" value="2"/>
</dbReference>
<dbReference type="InterPro" id="IPR000587">
    <property type="entry name" value="Creatinase_N"/>
</dbReference>
<dbReference type="SUPFAM" id="SSF53092">
    <property type="entry name" value="Creatinase/prolidase N-terminal domain"/>
    <property type="match status" value="1"/>
</dbReference>
<evidence type="ECO:0000256" key="2">
    <source>
        <dbReference type="ARBA" id="ARBA00022723"/>
    </source>
</evidence>
<dbReference type="SUPFAM" id="SSF55920">
    <property type="entry name" value="Creatinase/aminopeptidase"/>
    <property type="match status" value="1"/>
</dbReference>
<evidence type="ECO:0000313" key="8">
    <source>
        <dbReference type="Proteomes" id="UP000824159"/>
    </source>
</evidence>
<dbReference type="EMBL" id="DVLX01000007">
    <property type="protein sequence ID" value="HIT98712.1"/>
    <property type="molecule type" value="Genomic_DNA"/>
</dbReference>
<dbReference type="GO" id="GO:0070006">
    <property type="term" value="F:metalloaminopeptidase activity"/>
    <property type="evidence" value="ECO:0007669"/>
    <property type="project" value="InterPro"/>
</dbReference>
<evidence type="ECO:0000259" key="6">
    <source>
        <dbReference type="Pfam" id="PF16188"/>
    </source>
</evidence>
<dbReference type="InterPro" id="IPR029149">
    <property type="entry name" value="Creatin/AminoP/Spt16_N"/>
</dbReference>